<keyword evidence="1" id="KW-0813">Transport</keyword>
<organism evidence="5 6">
    <name type="scientific">Candidatus Borkfalkia excrementigallinarum</name>
    <dbReference type="NCBI Taxonomy" id="2838506"/>
    <lineage>
        <taxon>Bacteria</taxon>
        <taxon>Bacillati</taxon>
        <taxon>Bacillota</taxon>
        <taxon>Clostridia</taxon>
        <taxon>Christensenellales</taxon>
        <taxon>Christensenellaceae</taxon>
        <taxon>Candidatus Borkfalkia</taxon>
    </lineage>
</organism>
<feature type="domain" description="ABC transporter" evidence="4">
    <location>
        <begin position="11"/>
        <end position="242"/>
    </location>
</feature>
<evidence type="ECO:0000259" key="4">
    <source>
        <dbReference type="PROSITE" id="PS50893"/>
    </source>
</evidence>
<dbReference type="Pfam" id="PF00005">
    <property type="entry name" value="ABC_tran"/>
    <property type="match status" value="1"/>
</dbReference>
<keyword evidence="2" id="KW-0547">Nucleotide-binding</keyword>
<evidence type="ECO:0000313" key="6">
    <source>
        <dbReference type="Proteomes" id="UP000886750"/>
    </source>
</evidence>
<dbReference type="PANTHER" id="PTHR42788:SF21">
    <property type="entry name" value="ABC TRANSPORTER ATP-BINDING PROTEIN"/>
    <property type="match status" value="1"/>
</dbReference>
<gene>
    <name evidence="5" type="ORF">H9729_01535</name>
</gene>
<dbReference type="InterPro" id="IPR027417">
    <property type="entry name" value="P-loop_NTPase"/>
</dbReference>
<dbReference type="Gene3D" id="3.40.50.300">
    <property type="entry name" value="P-loop containing nucleotide triphosphate hydrolases"/>
    <property type="match status" value="1"/>
</dbReference>
<dbReference type="AlphaFoldDB" id="A0A9D1ZUY0"/>
<dbReference type="GO" id="GO:0016887">
    <property type="term" value="F:ATP hydrolysis activity"/>
    <property type="evidence" value="ECO:0007669"/>
    <property type="project" value="InterPro"/>
</dbReference>
<dbReference type="EMBL" id="DXCQ01000018">
    <property type="protein sequence ID" value="HIY96350.1"/>
    <property type="molecule type" value="Genomic_DNA"/>
</dbReference>
<dbReference type="InterPro" id="IPR003593">
    <property type="entry name" value="AAA+_ATPase"/>
</dbReference>
<evidence type="ECO:0000256" key="2">
    <source>
        <dbReference type="ARBA" id="ARBA00022741"/>
    </source>
</evidence>
<evidence type="ECO:0000256" key="3">
    <source>
        <dbReference type="ARBA" id="ARBA00022840"/>
    </source>
</evidence>
<evidence type="ECO:0000313" key="5">
    <source>
        <dbReference type="EMBL" id="HIY96350.1"/>
    </source>
</evidence>
<comment type="caution">
    <text evidence="5">The sequence shown here is derived from an EMBL/GenBank/DDBJ whole genome shotgun (WGS) entry which is preliminary data.</text>
</comment>
<protein>
    <submittedName>
        <fullName evidence="5">ABC transporter ATP-binding protein</fullName>
    </submittedName>
</protein>
<dbReference type="SMART" id="SM00382">
    <property type="entry name" value="AAA"/>
    <property type="match status" value="1"/>
</dbReference>
<reference evidence="5" key="1">
    <citation type="journal article" date="2021" name="PeerJ">
        <title>Extensive microbial diversity within the chicken gut microbiome revealed by metagenomics and culture.</title>
        <authorList>
            <person name="Gilroy R."/>
            <person name="Ravi A."/>
            <person name="Getino M."/>
            <person name="Pursley I."/>
            <person name="Horton D.L."/>
            <person name="Alikhan N.F."/>
            <person name="Baker D."/>
            <person name="Gharbi K."/>
            <person name="Hall N."/>
            <person name="Watson M."/>
            <person name="Adriaenssens E.M."/>
            <person name="Foster-Nyarko E."/>
            <person name="Jarju S."/>
            <person name="Secka A."/>
            <person name="Antonio M."/>
            <person name="Oren A."/>
            <person name="Chaudhuri R.R."/>
            <person name="La Ragione R."/>
            <person name="Hildebrand F."/>
            <person name="Pallen M.J."/>
        </authorList>
    </citation>
    <scope>NUCLEOTIDE SEQUENCE</scope>
    <source>
        <strain evidence="5">1345</strain>
    </source>
</reference>
<dbReference type="InterPro" id="IPR003439">
    <property type="entry name" value="ABC_transporter-like_ATP-bd"/>
</dbReference>
<name>A0A9D1ZUY0_9FIRM</name>
<dbReference type="InterPro" id="IPR050166">
    <property type="entry name" value="ABC_transporter_ATP-bind"/>
</dbReference>
<dbReference type="PANTHER" id="PTHR42788">
    <property type="entry name" value="TAURINE IMPORT ATP-BINDING PROTEIN-RELATED"/>
    <property type="match status" value="1"/>
</dbReference>
<evidence type="ECO:0000256" key="1">
    <source>
        <dbReference type="ARBA" id="ARBA00022448"/>
    </source>
</evidence>
<dbReference type="SUPFAM" id="SSF52540">
    <property type="entry name" value="P-loop containing nucleoside triphosphate hydrolases"/>
    <property type="match status" value="1"/>
</dbReference>
<sequence>MNERNESRPVLEFKDVSLTYHMRTGETLAAAHMSFSVREGEFIAVIGPSGCGKTTVLSLAAGLLKPSAGEVLVYGKPPARGAAYLGYMLQKDELFSWRTVEGNIFLPLEIKKLNTPENRERALSLAEKYGLGGFLKHYPDQLSGGMRQRAALIRTLAADPEILLLDEPFSALDYQTRLSVCDDVYHIIREEKKTAVLVTHDISEAISVADRILVLSARPAKVVAAHKLGFGSTVPLKRRESPQFSGWFETLWRELNV</sequence>
<accession>A0A9D1ZUY0</accession>
<keyword evidence="3 5" id="KW-0067">ATP-binding</keyword>
<dbReference type="Proteomes" id="UP000886750">
    <property type="component" value="Unassembled WGS sequence"/>
</dbReference>
<dbReference type="InterPro" id="IPR017871">
    <property type="entry name" value="ABC_transporter-like_CS"/>
</dbReference>
<dbReference type="CDD" id="cd03293">
    <property type="entry name" value="ABC_NrtD_SsuB_transporters"/>
    <property type="match status" value="1"/>
</dbReference>
<reference evidence="5" key="2">
    <citation type="submission" date="2021-04" db="EMBL/GenBank/DDBJ databases">
        <authorList>
            <person name="Gilroy R."/>
        </authorList>
    </citation>
    <scope>NUCLEOTIDE SEQUENCE</scope>
    <source>
        <strain evidence="5">1345</strain>
    </source>
</reference>
<dbReference type="PROSITE" id="PS50893">
    <property type="entry name" value="ABC_TRANSPORTER_2"/>
    <property type="match status" value="1"/>
</dbReference>
<proteinExistence type="predicted"/>
<dbReference type="GO" id="GO:0005524">
    <property type="term" value="F:ATP binding"/>
    <property type="evidence" value="ECO:0007669"/>
    <property type="project" value="UniProtKB-KW"/>
</dbReference>
<dbReference type="PROSITE" id="PS00211">
    <property type="entry name" value="ABC_TRANSPORTER_1"/>
    <property type="match status" value="1"/>
</dbReference>